<reference evidence="2 3" key="1">
    <citation type="journal article" date="2019" name="Commun. Biol.">
        <title>The bagworm genome reveals a unique fibroin gene that provides high tensile strength.</title>
        <authorList>
            <person name="Kono N."/>
            <person name="Nakamura H."/>
            <person name="Ohtoshi R."/>
            <person name="Tomita M."/>
            <person name="Numata K."/>
            <person name="Arakawa K."/>
        </authorList>
    </citation>
    <scope>NUCLEOTIDE SEQUENCE [LARGE SCALE GENOMIC DNA]</scope>
</reference>
<keyword evidence="3" id="KW-1185">Reference proteome</keyword>
<name>A0A4C1ZTN3_EUMVA</name>
<comment type="caution">
    <text evidence="2">The sequence shown here is derived from an EMBL/GenBank/DDBJ whole genome shotgun (WGS) entry which is preliminary data.</text>
</comment>
<evidence type="ECO:0000313" key="3">
    <source>
        <dbReference type="Proteomes" id="UP000299102"/>
    </source>
</evidence>
<feature type="compositionally biased region" description="Polar residues" evidence="1">
    <location>
        <begin position="159"/>
        <end position="170"/>
    </location>
</feature>
<accession>A0A4C1ZTN3</accession>
<proteinExistence type="predicted"/>
<sequence>MGTHHPKGVTSAVPVSLEAMRYLMERDRDKREWATRTLTHWMKGNSGSCYFTPVFYYVSNKIYIFGRADVESSGNRITARQLFHACRRRRRIKMTSRNTLKYQSMHNFAERPQKLRSVRAALGHTDINTPGEFLDDTLSEPSDATLSWADKLPSPFSTGDSLLLGTSQRGSPPVTPNSPQGRNAD</sequence>
<organism evidence="2 3">
    <name type="scientific">Eumeta variegata</name>
    <name type="common">Bagworm moth</name>
    <name type="synonym">Eumeta japonica</name>
    <dbReference type="NCBI Taxonomy" id="151549"/>
    <lineage>
        <taxon>Eukaryota</taxon>
        <taxon>Metazoa</taxon>
        <taxon>Ecdysozoa</taxon>
        <taxon>Arthropoda</taxon>
        <taxon>Hexapoda</taxon>
        <taxon>Insecta</taxon>
        <taxon>Pterygota</taxon>
        <taxon>Neoptera</taxon>
        <taxon>Endopterygota</taxon>
        <taxon>Lepidoptera</taxon>
        <taxon>Glossata</taxon>
        <taxon>Ditrysia</taxon>
        <taxon>Tineoidea</taxon>
        <taxon>Psychidae</taxon>
        <taxon>Oiketicinae</taxon>
        <taxon>Eumeta</taxon>
    </lineage>
</organism>
<feature type="region of interest" description="Disordered" evidence="1">
    <location>
        <begin position="159"/>
        <end position="185"/>
    </location>
</feature>
<evidence type="ECO:0000256" key="1">
    <source>
        <dbReference type="SAM" id="MobiDB-lite"/>
    </source>
</evidence>
<dbReference type="Proteomes" id="UP000299102">
    <property type="component" value="Unassembled WGS sequence"/>
</dbReference>
<dbReference type="EMBL" id="BGZK01002080">
    <property type="protein sequence ID" value="GBP90399.1"/>
    <property type="molecule type" value="Genomic_DNA"/>
</dbReference>
<protein>
    <submittedName>
        <fullName evidence="2">Uncharacterized protein</fullName>
    </submittedName>
</protein>
<evidence type="ECO:0000313" key="2">
    <source>
        <dbReference type="EMBL" id="GBP90399.1"/>
    </source>
</evidence>
<gene>
    <name evidence="2" type="ORF">EVAR_65808_1</name>
</gene>
<dbReference type="AlphaFoldDB" id="A0A4C1ZTN3"/>